<sequence>MASSARLTAPIYPSLDFDLHPTGHGSATPSPASSSMDELFRKISTAVADEPDGTDLFAKAEAGGGGITLEEYLSKDDIRVPAGFPVDPSASAGENPAVEFGNGGGGGRGRKRPVMDPVDRAAVQRQKRMIKNRESAARSRERKQAYTVELESLVTQLEEENARLVKEQEELRRKRLKQLMESLVPVTENKRSPQSLRRTHSMQW</sequence>
<feature type="compositionally biased region" description="Polar residues" evidence="7">
    <location>
        <begin position="25"/>
        <end position="36"/>
    </location>
</feature>
<evidence type="ECO:0000256" key="1">
    <source>
        <dbReference type="ARBA" id="ARBA00004123"/>
    </source>
</evidence>
<feature type="region of interest" description="Disordered" evidence="7">
    <location>
        <begin position="86"/>
        <end position="144"/>
    </location>
</feature>
<dbReference type="InterPro" id="IPR046347">
    <property type="entry name" value="bZIP_sf"/>
</dbReference>
<dbReference type="PRINTS" id="PR00041">
    <property type="entry name" value="LEUZIPPRCREB"/>
</dbReference>
<dbReference type="Pfam" id="PF00170">
    <property type="entry name" value="bZIP_1"/>
    <property type="match status" value="1"/>
</dbReference>
<organism evidence="9 10">
    <name type="scientific">Iris pallida</name>
    <name type="common">Sweet iris</name>
    <dbReference type="NCBI Taxonomy" id="29817"/>
    <lineage>
        <taxon>Eukaryota</taxon>
        <taxon>Viridiplantae</taxon>
        <taxon>Streptophyta</taxon>
        <taxon>Embryophyta</taxon>
        <taxon>Tracheophyta</taxon>
        <taxon>Spermatophyta</taxon>
        <taxon>Magnoliopsida</taxon>
        <taxon>Liliopsida</taxon>
        <taxon>Asparagales</taxon>
        <taxon>Iridaceae</taxon>
        <taxon>Iridoideae</taxon>
        <taxon>Irideae</taxon>
        <taxon>Iris</taxon>
    </lineage>
</organism>
<name>A0AAX6FWT4_IRIPA</name>
<keyword evidence="6" id="KW-0539">Nucleus</keyword>
<dbReference type="InterPro" id="IPR004827">
    <property type="entry name" value="bZIP"/>
</dbReference>
<comment type="caution">
    <text evidence="9">The sequence shown here is derived from an EMBL/GenBank/DDBJ whole genome shotgun (WGS) entry which is preliminary data.</text>
</comment>
<evidence type="ECO:0000259" key="8">
    <source>
        <dbReference type="PROSITE" id="PS50217"/>
    </source>
</evidence>
<comment type="subcellular location">
    <subcellularLocation>
        <location evidence="1">Nucleus</location>
    </subcellularLocation>
</comment>
<evidence type="ECO:0000256" key="5">
    <source>
        <dbReference type="ARBA" id="ARBA00023163"/>
    </source>
</evidence>
<gene>
    <name evidence="9" type="ORF">M6B38_394210</name>
</gene>
<dbReference type="PROSITE" id="PS50217">
    <property type="entry name" value="BZIP"/>
    <property type="match status" value="1"/>
</dbReference>
<dbReference type="GO" id="GO:0009738">
    <property type="term" value="P:abscisic acid-activated signaling pathway"/>
    <property type="evidence" value="ECO:0007669"/>
    <property type="project" value="UniProtKB-KW"/>
</dbReference>
<evidence type="ECO:0000313" key="9">
    <source>
        <dbReference type="EMBL" id="KAJ6820896.1"/>
    </source>
</evidence>
<keyword evidence="2" id="KW-0938">Abscisic acid signaling pathway</keyword>
<dbReference type="PROSITE" id="PS00036">
    <property type="entry name" value="BZIP_BASIC"/>
    <property type="match status" value="1"/>
</dbReference>
<dbReference type="SMART" id="SM00338">
    <property type="entry name" value="BRLZ"/>
    <property type="match status" value="1"/>
</dbReference>
<accession>A0AAX6FWT4</accession>
<dbReference type="InterPro" id="IPR043452">
    <property type="entry name" value="BZIP46-like"/>
</dbReference>
<evidence type="ECO:0000256" key="2">
    <source>
        <dbReference type="ARBA" id="ARBA00022682"/>
    </source>
</evidence>
<dbReference type="Proteomes" id="UP001140949">
    <property type="component" value="Unassembled WGS sequence"/>
</dbReference>
<dbReference type="GO" id="GO:0003677">
    <property type="term" value="F:DNA binding"/>
    <property type="evidence" value="ECO:0007669"/>
    <property type="project" value="UniProtKB-KW"/>
</dbReference>
<keyword evidence="5" id="KW-0804">Transcription</keyword>
<dbReference type="PANTHER" id="PTHR22952">
    <property type="entry name" value="CAMP-RESPONSE ELEMENT BINDING PROTEIN-RELATED"/>
    <property type="match status" value="1"/>
</dbReference>
<dbReference type="PANTHER" id="PTHR22952:SF392">
    <property type="entry name" value="BZIP TRANSCRIPTION FACTOR 12"/>
    <property type="match status" value="1"/>
</dbReference>
<dbReference type="CDD" id="cd14707">
    <property type="entry name" value="bZIP_plant_BZIP46"/>
    <property type="match status" value="1"/>
</dbReference>
<evidence type="ECO:0000256" key="3">
    <source>
        <dbReference type="ARBA" id="ARBA00023015"/>
    </source>
</evidence>
<dbReference type="AlphaFoldDB" id="A0AAX6FWT4"/>
<evidence type="ECO:0000256" key="6">
    <source>
        <dbReference type="ARBA" id="ARBA00023242"/>
    </source>
</evidence>
<dbReference type="Gene3D" id="1.20.5.170">
    <property type="match status" value="1"/>
</dbReference>
<feature type="domain" description="BZIP" evidence="8">
    <location>
        <begin position="122"/>
        <end position="174"/>
    </location>
</feature>
<dbReference type="EMBL" id="JANAVB010025196">
    <property type="protein sequence ID" value="KAJ6820896.1"/>
    <property type="molecule type" value="Genomic_DNA"/>
</dbReference>
<dbReference type="GO" id="GO:0003700">
    <property type="term" value="F:DNA-binding transcription factor activity"/>
    <property type="evidence" value="ECO:0007669"/>
    <property type="project" value="InterPro"/>
</dbReference>
<dbReference type="SUPFAM" id="SSF57959">
    <property type="entry name" value="Leucine zipper domain"/>
    <property type="match status" value="1"/>
</dbReference>
<proteinExistence type="predicted"/>
<evidence type="ECO:0000256" key="7">
    <source>
        <dbReference type="SAM" id="MobiDB-lite"/>
    </source>
</evidence>
<keyword evidence="4" id="KW-0238">DNA-binding</keyword>
<keyword evidence="3" id="KW-0805">Transcription regulation</keyword>
<dbReference type="GO" id="GO:0005634">
    <property type="term" value="C:nucleus"/>
    <property type="evidence" value="ECO:0007669"/>
    <property type="project" value="UniProtKB-SubCell"/>
</dbReference>
<reference evidence="9" key="1">
    <citation type="journal article" date="2023" name="GigaByte">
        <title>Genome assembly of the bearded iris, Iris pallida Lam.</title>
        <authorList>
            <person name="Bruccoleri R.E."/>
            <person name="Oakeley E.J."/>
            <person name="Faust A.M.E."/>
            <person name="Altorfer M."/>
            <person name="Dessus-Babus S."/>
            <person name="Burckhardt D."/>
            <person name="Oertli M."/>
            <person name="Naumann U."/>
            <person name="Petersen F."/>
            <person name="Wong J."/>
        </authorList>
    </citation>
    <scope>NUCLEOTIDE SEQUENCE</scope>
    <source>
        <strain evidence="9">GSM-AAB239-AS_SAM_17_03QT</strain>
    </source>
</reference>
<keyword evidence="10" id="KW-1185">Reference proteome</keyword>
<evidence type="ECO:0000313" key="10">
    <source>
        <dbReference type="Proteomes" id="UP001140949"/>
    </source>
</evidence>
<dbReference type="GO" id="GO:0045893">
    <property type="term" value="P:positive regulation of DNA-templated transcription"/>
    <property type="evidence" value="ECO:0007669"/>
    <property type="project" value="InterPro"/>
</dbReference>
<feature type="compositionally biased region" description="Basic and acidic residues" evidence="7">
    <location>
        <begin position="131"/>
        <end position="144"/>
    </location>
</feature>
<dbReference type="FunFam" id="1.20.5.170:FF:000036">
    <property type="entry name" value="ABSCISIC ACID-INSENSITIVE 5-like protein 2"/>
    <property type="match status" value="1"/>
</dbReference>
<evidence type="ECO:0000256" key="4">
    <source>
        <dbReference type="ARBA" id="ARBA00023125"/>
    </source>
</evidence>
<reference evidence="9" key="2">
    <citation type="submission" date="2023-04" db="EMBL/GenBank/DDBJ databases">
        <authorList>
            <person name="Bruccoleri R.E."/>
            <person name="Oakeley E.J."/>
            <person name="Faust A.-M."/>
            <person name="Dessus-Babus S."/>
            <person name="Altorfer M."/>
            <person name="Burckhardt D."/>
            <person name="Oertli M."/>
            <person name="Naumann U."/>
            <person name="Petersen F."/>
            <person name="Wong J."/>
        </authorList>
    </citation>
    <scope>NUCLEOTIDE SEQUENCE</scope>
    <source>
        <strain evidence="9">GSM-AAB239-AS_SAM_17_03QT</strain>
        <tissue evidence="9">Leaf</tissue>
    </source>
</reference>
<feature type="region of interest" description="Disordered" evidence="7">
    <location>
        <begin position="1"/>
        <end position="37"/>
    </location>
</feature>
<protein>
    <recommendedName>
        <fullName evidence="8">BZIP domain-containing protein</fullName>
    </recommendedName>
</protein>
<feature type="region of interest" description="Disordered" evidence="7">
    <location>
        <begin position="184"/>
        <end position="204"/>
    </location>
</feature>